<proteinExistence type="predicted"/>
<comment type="caution">
    <text evidence="3">The sequence shown here is derived from an EMBL/GenBank/DDBJ whole genome shotgun (WGS) entry which is preliminary data.</text>
</comment>
<keyword evidence="2" id="KW-0732">Signal</keyword>
<protein>
    <recommendedName>
        <fullName evidence="5">Cell wall protein</fullName>
    </recommendedName>
</protein>
<evidence type="ECO:0000313" key="4">
    <source>
        <dbReference type="Proteomes" id="UP000037696"/>
    </source>
</evidence>
<accession>A0A0M9WJN9</accession>
<evidence type="ECO:0008006" key="5">
    <source>
        <dbReference type="Google" id="ProtNLM"/>
    </source>
</evidence>
<dbReference type="STRING" id="229535.A0A0M9WJN9"/>
<reference evidence="3 4" key="1">
    <citation type="submission" date="2015-08" db="EMBL/GenBank/DDBJ databases">
        <title>Genome sequencing of Penicillium nordicum.</title>
        <authorList>
            <person name="Nguyen H.D."/>
            <person name="Seifert K.A."/>
        </authorList>
    </citation>
    <scope>NUCLEOTIDE SEQUENCE [LARGE SCALE GENOMIC DNA]</scope>
    <source>
        <strain evidence="3 4">DAOMC 185683</strain>
    </source>
</reference>
<feature type="compositionally biased region" description="Low complexity" evidence="1">
    <location>
        <begin position="516"/>
        <end position="533"/>
    </location>
</feature>
<gene>
    <name evidence="3" type="ORF">ACN38_g1569</name>
</gene>
<feature type="region of interest" description="Disordered" evidence="1">
    <location>
        <begin position="441"/>
        <end position="555"/>
    </location>
</feature>
<feature type="region of interest" description="Disordered" evidence="1">
    <location>
        <begin position="586"/>
        <end position="658"/>
    </location>
</feature>
<dbReference type="AlphaFoldDB" id="A0A0M9WJN9"/>
<dbReference type="Proteomes" id="UP000037696">
    <property type="component" value="Unassembled WGS sequence"/>
</dbReference>
<keyword evidence="4" id="KW-1185">Reference proteome</keyword>
<evidence type="ECO:0000256" key="1">
    <source>
        <dbReference type="SAM" id="MobiDB-lite"/>
    </source>
</evidence>
<feature type="compositionally biased region" description="Low complexity" evidence="1">
    <location>
        <begin position="443"/>
        <end position="480"/>
    </location>
</feature>
<feature type="region of interest" description="Disordered" evidence="1">
    <location>
        <begin position="792"/>
        <end position="814"/>
    </location>
</feature>
<dbReference type="EMBL" id="LHQQ01000016">
    <property type="protein sequence ID" value="KOS47465.1"/>
    <property type="molecule type" value="Genomic_DNA"/>
</dbReference>
<feature type="chain" id="PRO_5005839867" description="Cell wall protein" evidence="2">
    <location>
        <begin position="18"/>
        <end position="830"/>
    </location>
</feature>
<evidence type="ECO:0000256" key="2">
    <source>
        <dbReference type="SAM" id="SignalP"/>
    </source>
</evidence>
<feature type="compositionally biased region" description="Low complexity" evidence="1">
    <location>
        <begin position="586"/>
        <end position="607"/>
    </location>
</feature>
<feature type="compositionally biased region" description="Low complexity" evidence="1">
    <location>
        <begin position="801"/>
        <end position="814"/>
    </location>
</feature>
<feature type="compositionally biased region" description="Polar residues" evidence="1">
    <location>
        <begin position="488"/>
        <end position="506"/>
    </location>
</feature>
<evidence type="ECO:0000313" key="3">
    <source>
        <dbReference type="EMBL" id="KOS47465.1"/>
    </source>
</evidence>
<dbReference type="OrthoDB" id="4526936at2759"/>
<organism evidence="3 4">
    <name type="scientific">Penicillium nordicum</name>
    <dbReference type="NCBI Taxonomy" id="229535"/>
    <lineage>
        <taxon>Eukaryota</taxon>
        <taxon>Fungi</taxon>
        <taxon>Dikarya</taxon>
        <taxon>Ascomycota</taxon>
        <taxon>Pezizomycotina</taxon>
        <taxon>Eurotiomycetes</taxon>
        <taxon>Eurotiomycetidae</taxon>
        <taxon>Eurotiales</taxon>
        <taxon>Aspergillaceae</taxon>
        <taxon>Penicillium</taxon>
    </lineage>
</organism>
<sequence length="830" mass="80335">MRSSLVMLAGLAGAALAYPTDKAVEPRTLGLLGEILGDITVDVTSILGAVLGGHSSHSSVELLAGLSAEGAAALSGGALGCKSGVIHHKAKAALKLWLLFHAHLDVSLKKSLISWCEGNDELVLSEDVLAALSVYIPGCADIAAQGQLYVTVDGIFEAANLESALVLSASAQSSLSAWIEARLDLDLDVKVGLNVCAAGGVVGSLAADIKASLLAWINSKECDLSAHLKVSVLAWINGHAGGDLVEIGALADTALSTVSVGASVGVHVLESGLLSVGGQATLAAFLGVDLAAGISTDVKLALEACAKGELATAVELDIRTKLAIWLHSSDCSLGVELKAVVLLWLSFAVEADVSASLDLVGGLVGDVTGLLTDTLSGLSVDLRGALSLCAAGGSLLDLSFAARAELAAFLSGCTSIDIDVSIEIIIIQWFTGCSIPGAPPVPASSSVPSLPSSTPHLPGTSAVPSGPGASVSVSASTPAGTPVPSVPGASTTPCDTETSQIVSSTVIPGPNGSGSVTVAVPAVPTGTAPAETPSGVAPTGTTVAGVPGASTTPCDTETSAIVSSTVIPGGPNESGSSQTVAVPVVPTGTAPAETPSGVAPTGTTVAGVPGGPNESGSQTVNVPAVPTGTAPAETPSGVAPTGTPVAGVPGASTTPCDTETSEIVSSTVIPGGPNESGSQTVNVPAVPTGTAPAETPSGVAPTGTPVAGVPGASTTPCDTETSEIVSSTVIPGGPNESGSQTVNVPAVPTGTAPAETPSGVAPTGTPVAGVPGASTTPCDTETSAIVTSTVIPGGPAPSGPAPTSAPSVPSGGSEVVTVTETVTATVCGCE</sequence>
<feature type="signal peptide" evidence="2">
    <location>
        <begin position="1"/>
        <end position="17"/>
    </location>
</feature>
<name>A0A0M9WJN9_9EURO</name>